<dbReference type="AlphaFoldDB" id="A0AA35ZQS4"/>
<evidence type="ECO:0000313" key="2">
    <source>
        <dbReference type="Proteomes" id="UP001177003"/>
    </source>
</evidence>
<accession>A0AA35ZQS4</accession>
<reference evidence="1" key="1">
    <citation type="submission" date="2023-04" db="EMBL/GenBank/DDBJ databases">
        <authorList>
            <person name="Vijverberg K."/>
            <person name="Xiong W."/>
            <person name="Schranz E."/>
        </authorList>
    </citation>
    <scope>NUCLEOTIDE SEQUENCE</scope>
</reference>
<sequence length="103" mass="11917">MASLATSLTAIEAEFNNELTYVHGMATRLANRPAYEKEGMQVLSREDTKTLNLCKSMMRKGECPPLMVVFDHVEGVGKMMMKSRIPILLEWNDEFQFYWNHRS</sequence>
<dbReference type="PANTHER" id="PTHR48442">
    <property type="entry name" value="SET DOMAIN-CONTAINING PROTEIN"/>
    <property type="match status" value="1"/>
</dbReference>
<dbReference type="Proteomes" id="UP001177003">
    <property type="component" value="Chromosome 8"/>
</dbReference>
<evidence type="ECO:0000313" key="1">
    <source>
        <dbReference type="EMBL" id="CAI9297155.1"/>
    </source>
</evidence>
<gene>
    <name evidence="1" type="ORF">LSALG_LOCUS35985</name>
</gene>
<dbReference type="InterPro" id="IPR046341">
    <property type="entry name" value="SET_dom_sf"/>
</dbReference>
<dbReference type="PANTHER" id="PTHR48442:SF1">
    <property type="entry name" value="SET DOMAIN-CONTAINING PROTEIN"/>
    <property type="match status" value="1"/>
</dbReference>
<dbReference type="Gene3D" id="2.170.270.10">
    <property type="entry name" value="SET domain"/>
    <property type="match status" value="1"/>
</dbReference>
<protein>
    <submittedName>
        <fullName evidence="1">Uncharacterized protein</fullName>
    </submittedName>
</protein>
<organism evidence="1 2">
    <name type="scientific">Lactuca saligna</name>
    <name type="common">Willowleaf lettuce</name>
    <dbReference type="NCBI Taxonomy" id="75948"/>
    <lineage>
        <taxon>Eukaryota</taxon>
        <taxon>Viridiplantae</taxon>
        <taxon>Streptophyta</taxon>
        <taxon>Embryophyta</taxon>
        <taxon>Tracheophyta</taxon>
        <taxon>Spermatophyta</taxon>
        <taxon>Magnoliopsida</taxon>
        <taxon>eudicotyledons</taxon>
        <taxon>Gunneridae</taxon>
        <taxon>Pentapetalae</taxon>
        <taxon>asterids</taxon>
        <taxon>campanulids</taxon>
        <taxon>Asterales</taxon>
        <taxon>Asteraceae</taxon>
        <taxon>Cichorioideae</taxon>
        <taxon>Cichorieae</taxon>
        <taxon>Lactucinae</taxon>
        <taxon>Lactuca</taxon>
    </lineage>
</organism>
<name>A0AA35ZQS4_LACSI</name>
<dbReference type="InterPro" id="IPR053114">
    <property type="entry name" value="ATXR5/ATXR6"/>
</dbReference>
<dbReference type="EMBL" id="OX465084">
    <property type="protein sequence ID" value="CAI9297155.1"/>
    <property type="molecule type" value="Genomic_DNA"/>
</dbReference>
<proteinExistence type="predicted"/>
<keyword evidence="2" id="KW-1185">Reference proteome</keyword>